<dbReference type="EMBL" id="GBYB01005489">
    <property type="protein sequence ID" value="JAG75256.1"/>
    <property type="molecule type" value="Transcribed_RNA"/>
</dbReference>
<evidence type="ECO:0000256" key="1">
    <source>
        <dbReference type="SAM" id="MobiDB-lite"/>
    </source>
</evidence>
<feature type="non-terminal residue" evidence="2">
    <location>
        <position position="1"/>
    </location>
</feature>
<protein>
    <submittedName>
        <fullName evidence="2">STAG1_0 protein</fullName>
    </submittedName>
</protein>
<evidence type="ECO:0000313" key="2">
    <source>
        <dbReference type="EMBL" id="JAG75256.1"/>
    </source>
</evidence>
<proteinExistence type="predicted"/>
<organism evidence="2">
    <name type="scientific">Fopius arisanus</name>
    <dbReference type="NCBI Taxonomy" id="64838"/>
    <lineage>
        <taxon>Eukaryota</taxon>
        <taxon>Metazoa</taxon>
        <taxon>Ecdysozoa</taxon>
        <taxon>Arthropoda</taxon>
        <taxon>Hexapoda</taxon>
        <taxon>Insecta</taxon>
        <taxon>Pterygota</taxon>
        <taxon>Neoptera</taxon>
        <taxon>Endopterygota</taxon>
        <taxon>Hymenoptera</taxon>
        <taxon>Apocrita</taxon>
        <taxon>Ichneumonoidea</taxon>
        <taxon>Braconidae</taxon>
        <taxon>Opiinae</taxon>
        <taxon>Fopius</taxon>
    </lineage>
</organism>
<sequence>RISQICYELNKDDGMMLRNLMLKYVFAPDDVDYNELPDQKNILIAELPYQKKILAAFCKLITHNIFPIHQCIDIFKHYHSFRDIYGEILERTLQKVMKTESILSKEKRSIRKLLDIELANCKTHDVLSWELLIKYADSLSVPEGDEGDICEDSFKANDQNSEENSEKY</sequence>
<gene>
    <name evidence="2" type="primary">STAG1_0</name>
    <name evidence="2" type="ORF">g.9175</name>
</gene>
<accession>A0A0C9QPF3</accession>
<feature type="region of interest" description="Disordered" evidence="1">
    <location>
        <begin position="149"/>
        <end position="168"/>
    </location>
</feature>
<name>A0A0C9QPF3_9HYME</name>
<reference evidence="2" key="1">
    <citation type="submission" date="2015-01" db="EMBL/GenBank/DDBJ databases">
        <title>Transcriptome Assembly of Fopius arisanus.</title>
        <authorList>
            <person name="Geib S."/>
        </authorList>
    </citation>
    <scope>NUCLEOTIDE SEQUENCE</scope>
</reference>
<dbReference type="AlphaFoldDB" id="A0A0C9QPF3"/>